<sequence length="55" mass="6605">MMSKLPINVRNQYIMISLEELVPEDYLIRKVDKVNVYSCMHHYPVKRTVQQRAIL</sequence>
<reference evidence="2" key="1">
    <citation type="journal article" date="2019" name="Int. J. Syst. Evol. Microbiol.">
        <title>The Global Catalogue of Microorganisms (GCM) 10K type strain sequencing project: providing services to taxonomists for standard genome sequencing and annotation.</title>
        <authorList>
            <consortium name="The Broad Institute Genomics Platform"/>
            <consortium name="The Broad Institute Genome Sequencing Center for Infectious Disease"/>
            <person name="Wu L."/>
            <person name="Ma J."/>
        </authorList>
    </citation>
    <scope>NUCLEOTIDE SEQUENCE [LARGE SCALE GENOMIC DNA]</scope>
    <source>
        <strain evidence="2">CGMCC 1.15942</strain>
    </source>
</reference>
<accession>A0ABQ1P5P7</accession>
<dbReference type="Proteomes" id="UP000630615">
    <property type="component" value="Unassembled WGS sequence"/>
</dbReference>
<name>A0ABQ1P5P7_9ENTE</name>
<dbReference type="EMBL" id="BMKI01000004">
    <property type="protein sequence ID" value="GGC91295.1"/>
    <property type="molecule type" value="Genomic_DNA"/>
</dbReference>
<proteinExistence type="predicted"/>
<evidence type="ECO:0008006" key="3">
    <source>
        <dbReference type="Google" id="ProtNLM"/>
    </source>
</evidence>
<comment type="caution">
    <text evidence="1">The sequence shown here is derived from an EMBL/GenBank/DDBJ whole genome shotgun (WGS) entry which is preliminary data.</text>
</comment>
<organism evidence="1 2">
    <name type="scientific">Enterococcus wangshanyuanii</name>
    <dbReference type="NCBI Taxonomy" id="2005703"/>
    <lineage>
        <taxon>Bacteria</taxon>
        <taxon>Bacillati</taxon>
        <taxon>Bacillota</taxon>
        <taxon>Bacilli</taxon>
        <taxon>Lactobacillales</taxon>
        <taxon>Enterococcaceae</taxon>
        <taxon>Enterococcus</taxon>
    </lineage>
</organism>
<protein>
    <recommendedName>
        <fullName evidence="3">Transposase</fullName>
    </recommendedName>
</protein>
<keyword evidence="2" id="KW-1185">Reference proteome</keyword>
<gene>
    <name evidence="1" type="ORF">GCM10011573_21110</name>
</gene>
<dbReference type="RefSeq" id="WP_157894273.1">
    <property type="nucleotide sequence ID" value="NZ_BMKI01000004.1"/>
</dbReference>
<evidence type="ECO:0000313" key="1">
    <source>
        <dbReference type="EMBL" id="GGC91295.1"/>
    </source>
</evidence>
<evidence type="ECO:0000313" key="2">
    <source>
        <dbReference type="Proteomes" id="UP000630615"/>
    </source>
</evidence>